<dbReference type="InterPro" id="IPR029047">
    <property type="entry name" value="HSP70_peptide-bd_sf"/>
</dbReference>
<dbReference type="KEGG" id="pbal:CPBP_00736"/>
<dbReference type="SUPFAM" id="SSF100934">
    <property type="entry name" value="Heat shock protein 70kD (HSP70), C-terminal subdomain"/>
    <property type="match status" value="1"/>
</dbReference>
<dbReference type="NCBIfam" id="NF003520">
    <property type="entry name" value="PRK05183.1"/>
    <property type="match status" value="1"/>
</dbReference>
<sequence>MLIQITDPSVSKVDTDTMYAIGIDFGTTHCVAGLIRDNKVELIPLNGESFLLPSIVNYRTDQILVGDTATTETGPIHSIKRIIGRSLAEVHSILDHHPFNVTQTELGIKLKTAMGLQDPAQVASALFRYIKHQAELYLDQDVTEAVVTVPAYFDEVARAGIKDAARLAGLTVLRLVAEPTAAALAYGIDDAKEGVYIVYDLGGGTFDVSVLRMTQGVFQVLATGGNAFLGGDDIDATIVDYFLSESQLTPEQRRNALSHARHVKERLSTQLKATFDTPLGDRCVLKRETFEDLLQPLICETIKITRETLDQAHVNLSETQGIILVGGSTRIPAIETTLSDFFNVPIFQSLNPDEVVAMGAARQAHLLTQGGDSMLIDVAPLSLGVEMMGGVVDKIIPRNSPIPIRKAQNFTTFQDNQTGIVINVVQGERELAKDCRSLGRFILSGIPPMPAGLAKVSVIFALDADGLLSVTATEETTGIVQTVVVKPTYGLSEDAMKEMILDSHRHAQADMQKRLLTQTTTEAKQLINVVEQALFVDSDLLSTIEQANIQTAIDALSKALLDEDRDLIKEHMERLNHLTTEFAHKRLQKYL</sequence>
<dbReference type="SUPFAM" id="SSF53067">
    <property type="entry name" value="Actin-like ATPase domain"/>
    <property type="match status" value="1"/>
</dbReference>
<organism evidence="5 6">
    <name type="scientific">Candidatus Bodocaedibacter vickermanii</name>
    <dbReference type="NCBI Taxonomy" id="2741701"/>
    <lineage>
        <taxon>Bacteria</taxon>
        <taxon>Pseudomonadati</taxon>
        <taxon>Pseudomonadota</taxon>
        <taxon>Alphaproteobacteria</taxon>
        <taxon>Holosporales</taxon>
        <taxon>Candidatus Paracaedibacteraceae</taxon>
        <taxon>Candidatus Bodocaedibacter</taxon>
    </lineage>
</organism>
<accession>A0A7L9RTS2</accession>
<dbReference type="GO" id="GO:0140662">
    <property type="term" value="F:ATP-dependent protein folding chaperone"/>
    <property type="evidence" value="ECO:0007669"/>
    <property type="project" value="InterPro"/>
</dbReference>
<gene>
    <name evidence="5" type="primary">hscA</name>
    <name evidence="5" type="ORF">CPBP_00736</name>
</gene>
<dbReference type="Gene3D" id="1.20.1270.10">
    <property type="match status" value="1"/>
</dbReference>
<dbReference type="InterPro" id="IPR018181">
    <property type="entry name" value="Heat_shock_70_CS"/>
</dbReference>
<evidence type="ECO:0000256" key="4">
    <source>
        <dbReference type="RuleBase" id="RU003322"/>
    </source>
</evidence>
<evidence type="ECO:0000313" key="6">
    <source>
        <dbReference type="Proteomes" id="UP000594001"/>
    </source>
</evidence>
<evidence type="ECO:0000256" key="2">
    <source>
        <dbReference type="ARBA" id="ARBA00022741"/>
    </source>
</evidence>
<evidence type="ECO:0000256" key="1">
    <source>
        <dbReference type="ARBA" id="ARBA00007381"/>
    </source>
</evidence>
<dbReference type="InterPro" id="IPR013126">
    <property type="entry name" value="Hsp_70_fam"/>
</dbReference>
<dbReference type="PANTHER" id="PTHR19375">
    <property type="entry name" value="HEAT SHOCK PROTEIN 70KDA"/>
    <property type="match status" value="1"/>
</dbReference>
<keyword evidence="3 4" id="KW-0067">ATP-binding</keyword>
<keyword evidence="6" id="KW-1185">Reference proteome</keyword>
<dbReference type="SUPFAM" id="SSF100920">
    <property type="entry name" value="Heat shock protein 70kD (HSP70), peptide-binding domain"/>
    <property type="match status" value="1"/>
</dbReference>
<proteinExistence type="inferred from homology"/>
<dbReference type="PRINTS" id="PR00301">
    <property type="entry name" value="HEATSHOCK70"/>
</dbReference>
<dbReference type="Gene3D" id="3.30.420.40">
    <property type="match status" value="2"/>
</dbReference>
<dbReference type="Gene3D" id="3.90.640.10">
    <property type="entry name" value="Actin, Chain A, domain 4"/>
    <property type="match status" value="1"/>
</dbReference>
<comment type="similarity">
    <text evidence="1 4">Belongs to the heat shock protein 70 family.</text>
</comment>
<dbReference type="InterPro" id="IPR029048">
    <property type="entry name" value="HSP70_C_sf"/>
</dbReference>
<dbReference type="InterPro" id="IPR043129">
    <property type="entry name" value="ATPase_NBD"/>
</dbReference>
<protein>
    <submittedName>
        <fullName evidence="5">Chaperone protein HscA</fullName>
    </submittedName>
</protein>
<dbReference type="AlphaFoldDB" id="A0A7L9RTS2"/>
<keyword evidence="2 4" id="KW-0547">Nucleotide-binding</keyword>
<dbReference type="Pfam" id="PF00012">
    <property type="entry name" value="HSP70"/>
    <property type="match status" value="1"/>
</dbReference>
<dbReference type="EMBL" id="CP054719">
    <property type="protein sequence ID" value="QOL19962.1"/>
    <property type="molecule type" value="Genomic_DNA"/>
</dbReference>
<dbReference type="RefSeq" id="WP_350331518.1">
    <property type="nucleotide sequence ID" value="NZ_CP054719.1"/>
</dbReference>
<reference evidence="5 6" key="1">
    <citation type="submission" date="2020-06" db="EMBL/GenBank/DDBJ databases">
        <title>The endosymbiont of the kinetoplastid Bodo saltans is a Paracaedibacter-like alpha-proteobacterium possessing a putative toxin-antitoxin system.</title>
        <authorList>
            <person name="Midha S."/>
            <person name="Rigden D.J."/>
            <person name="Siozios S."/>
            <person name="Hurst G.D.D."/>
            <person name="Jackson A.P."/>
        </authorList>
    </citation>
    <scope>NUCLEOTIDE SEQUENCE [LARGE SCALE GENOMIC DNA]</scope>
    <source>
        <strain evidence="5">Lake Konstanz</strain>
    </source>
</reference>
<name>A0A7L9RTS2_9PROT</name>
<evidence type="ECO:0000313" key="5">
    <source>
        <dbReference type="EMBL" id="QOL19962.1"/>
    </source>
</evidence>
<dbReference type="Gene3D" id="2.60.34.10">
    <property type="entry name" value="Substrate Binding Domain Of DNAk, Chain A, domain 1"/>
    <property type="match status" value="1"/>
</dbReference>
<dbReference type="Proteomes" id="UP000594001">
    <property type="component" value="Chromosome"/>
</dbReference>
<dbReference type="GO" id="GO:0005524">
    <property type="term" value="F:ATP binding"/>
    <property type="evidence" value="ECO:0007669"/>
    <property type="project" value="UniProtKB-KW"/>
</dbReference>
<dbReference type="PROSITE" id="PS00329">
    <property type="entry name" value="HSP70_2"/>
    <property type="match status" value="1"/>
</dbReference>
<evidence type="ECO:0000256" key="3">
    <source>
        <dbReference type="ARBA" id="ARBA00022840"/>
    </source>
</evidence>
<dbReference type="PROSITE" id="PS01036">
    <property type="entry name" value="HSP70_3"/>
    <property type="match status" value="1"/>
</dbReference>